<dbReference type="Proteomes" id="UP000501168">
    <property type="component" value="Plasmid pIPMB12"/>
</dbReference>
<dbReference type="EMBL" id="CP050254">
    <property type="protein sequence ID" value="QIQ22508.1"/>
    <property type="molecule type" value="Genomic_DNA"/>
</dbReference>
<gene>
    <name evidence="1" type="ORF">IPMB12_11920</name>
</gene>
<proteinExistence type="predicted"/>
<dbReference type="AlphaFoldDB" id="A0A6G9IE45"/>
<accession>A0A6G9IE45</accession>
<keyword evidence="1" id="KW-0614">Plasmid</keyword>
<evidence type="ECO:0000313" key="1">
    <source>
        <dbReference type="EMBL" id="QIQ22508.1"/>
    </source>
</evidence>
<geneLocation type="plasmid" evidence="2">
    <name>pipmb12</name>
</geneLocation>
<reference evidence="1 2" key="1">
    <citation type="submission" date="2020-03" db="EMBL/GenBank/DDBJ databases">
        <title>Complete genome sequence of Orbus sp. IPMB12 (BCRC 80908).</title>
        <authorList>
            <person name="Lo W.-S."/>
            <person name="Chang T.-H."/>
            <person name="Kuo C.-H."/>
        </authorList>
    </citation>
    <scope>NUCLEOTIDE SEQUENCE [LARGE SCALE GENOMIC DNA]</scope>
    <source>
        <strain evidence="1 2">IPMB12</strain>
        <plasmid evidence="2">pipmb12</plasmid>
    </source>
</reference>
<evidence type="ECO:0000313" key="2">
    <source>
        <dbReference type="Proteomes" id="UP000501168"/>
    </source>
</evidence>
<name>A0A6G9IE45_9GAMM</name>
<organism evidence="1 2">
    <name type="scientific">Zophobihabitans entericus</name>
    <dbReference type="NCBI Taxonomy" id="1635327"/>
    <lineage>
        <taxon>Bacteria</taxon>
        <taxon>Pseudomonadati</taxon>
        <taxon>Pseudomonadota</taxon>
        <taxon>Gammaproteobacteria</taxon>
        <taxon>Orbales</taxon>
        <taxon>Orbaceae</taxon>
        <taxon>Zophobihabitans</taxon>
    </lineage>
</organism>
<dbReference type="KEGG" id="orb:IPMB12_11920"/>
<dbReference type="RefSeq" id="WP_166917804.1">
    <property type="nucleotide sequence ID" value="NZ_CP050254.1"/>
</dbReference>
<protein>
    <submittedName>
        <fullName evidence="1">Uncharacterized protein</fullName>
    </submittedName>
</protein>
<dbReference type="InParanoid" id="A0A6G9IE45"/>
<sequence>MIRKEGDFLSLSELHVASYLDSLRFENEEEKVNAITALINVALNELEKSTCKNNYLRYLGLD</sequence>
<keyword evidence="2" id="KW-1185">Reference proteome</keyword>